<dbReference type="InterPro" id="IPR038996">
    <property type="entry name" value="Gp14"/>
</dbReference>
<accession>A0AA96KRM0</accession>
<sequence>MWWVVAAMAAKAVLGAGSEMKASKAQNTAAMTQLAKGVTQINLNRTASRQRTAQALYNTQLQADQARSQIGLQSAASDTIGASVQDAVSTVNIQEDRQTSSINRQQAQTEEQLRLQVDRAIDDTSARMDWESGSDKLWNGLLSMGGQMAGQYAGGAMSSLGSSSGESSGSPNTQSTNSTGYDLWGSQGSGSGNNGQVQSWKSYLGSN</sequence>
<dbReference type="Proteomes" id="UP001305490">
    <property type="component" value="Segment"/>
</dbReference>
<evidence type="ECO:0000256" key="1">
    <source>
        <dbReference type="SAM" id="MobiDB-lite"/>
    </source>
</evidence>
<dbReference type="Pfam" id="PF24072">
    <property type="entry name" value="T7_gp14"/>
    <property type="match status" value="1"/>
</dbReference>
<feature type="compositionally biased region" description="Polar residues" evidence="1">
    <location>
        <begin position="171"/>
        <end position="180"/>
    </location>
</feature>
<keyword evidence="3" id="KW-1185">Reference proteome</keyword>
<protein>
    <submittedName>
        <fullName evidence="2">Internal virion protein</fullName>
    </submittedName>
</protein>
<reference evidence="2 3" key="1">
    <citation type="submission" date="2023-04" db="EMBL/GenBank/DDBJ databases">
        <authorList>
            <person name="Zhang K."/>
        </authorList>
    </citation>
    <scope>NUCLEOTIDE SEQUENCE [LARGE SCALE GENOMIC DNA]</scope>
</reference>
<feature type="region of interest" description="Disordered" evidence="1">
    <location>
        <begin position="156"/>
        <end position="207"/>
    </location>
</feature>
<evidence type="ECO:0000313" key="2">
    <source>
        <dbReference type="EMBL" id="WNO29977.1"/>
    </source>
</evidence>
<evidence type="ECO:0000313" key="3">
    <source>
        <dbReference type="Proteomes" id="UP001305490"/>
    </source>
</evidence>
<proteinExistence type="predicted"/>
<name>A0AA96KRM0_9CAUD</name>
<feature type="compositionally biased region" description="Low complexity" evidence="1">
    <location>
        <begin position="156"/>
        <end position="170"/>
    </location>
</feature>
<dbReference type="EMBL" id="OQ884031">
    <property type="protein sequence ID" value="WNO29977.1"/>
    <property type="molecule type" value="Genomic_DNA"/>
</dbReference>
<organism evidence="2 3">
    <name type="scientific">Enterobacter phage SDFMU_EhYP</name>
    <dbReference type="NCBI Taxonomy" id="3076128"/>
    <lineage>
        <taxon>Viruses</taxon>
        <taxon>Duplodnaviria</taxon>
        <taxon>Heunggongvirae</taxon>
        <taxon>Uroviricota</taxon>
        <taxon>Caudoviricetes</taxon>
        <taxon>Autographivirales</taxon>
        <taxon>Autoscriptoviridae</taxon>
        <taxon>Slopekvirinae</taxon>
        <taxon>Koutsourovirus</taxon>
        <taxon>Koutsourovirus EhYP</taxon>
    </lineage>
</organism>